<dbReference type="GO" id="GO:0005506">
    <property type="term" value="F:iron ion binding"/>
    <property type="evidence" value="ECO:0007669"/>
    <property type="project" value="InterPro"/>
</dbReference>
<name>A0A2M7LIP5_9BACT</name>
<sequence length="139" mass="15431">NLFFMDDIYKEIILEHYQNPNHRGKIEAERNVGNANKRSSNVSLRSKVYVAGEVNMTCGDSLKIFAKIINDKIVDAKFEGGGCAISMAAVDMLLDKVIGMKLSDVKKMSGAEIEKMMGVELTPSRKKCAYLGLEVLKKL</sequence>
<dbReference type="GO" id="GO:0051536">
    <property type="term" value="F:iron-sulfur cluster binding"/>
    <property type="evidence" value="ECO:0007669"/>
    <property type="project" value="InterPro"/>
</dbReference>
<feature type="domain" description="NIF system FeS cluster assembly NifU N-terminal" evidence="1">
    <location>
        <begin position="9"/>
        <end position="138"/>
    </location>
</feature>
<evidence type="ECO:0000313" key="3">
    <source>
        <dbReference type="Proteomes" id="UP000229531"/>
    </source>
</evidence>
<accession>A0A2M7LIP5</accession>
<dbReference type="Gene3D" id="3.90.1010.10">
    <property type="match status" value="1"/>
</dbReference>
<dbReference type="AlphaFoldDB" id="A0A2M7LIP5"/>
<dbReference type="CDD" id="cd06664">
    <property type="entry name" value="IscU_like"/>
    <property type="match status" value="1"/>
</dbReference>
<dbReference type="SUPFAM" id="SSF82649">
    <property type="entry name" value="SufE/NifU"/>
    <property type="match status" value="1"/>
</dbReference>
<gene>
    <name evidence="2" type="ORF">COZ41_02105</name>
</gene>
<dbReference type="GO" id="GO:0016226">
    <property type="term" value="P:iron-sulfur cluster assembly"/>
    <property type="evidence" value="ECO:0007669"/>
    <property type="project" value="InterPro"/>
</dbReference>
<proteinExistence type="predicted"/>
<dbReference type="PANTHER" id="PTHR10093">
    <property type="entry name" value="IRON-SULFUR CLUSTER ASSEMBLY ENZYME NIFU HOMOLOG"/>
    <property type="match status" value="1"/>
</dbReference>
<dbReference type="EMBL" id="PFJG01000043">
    <property type="protein sequence ID" value="PIX67965.1"/>
    <property type="molecule type" value="Genomic_DNA"/>
</dbReference>
<organism evidence="2 3">
    <name type="scientific">Candidatus Shapirobacteria bacterium CG_4_10_14_3_um_filter_35_13</name>
    <dbReference type="NCBI Taxonomy" id="1974873"/>
    <lineage>
        <taxon>Bacteria</taxon>
        <taxon>Candidatus Shapironibacteriota</taxon>
    </lineage>
</organism>
<dbReference type="Pfam" id="PF01592">
    <property type="entry name" value="NifU_N"/>
    <property type="match status" value="1"/>
</dbReference>
<evidence type="ECO:0000313" key="2">
    <source>
        <dbReference type="EMBL" id="PIX67965.1"/>
    </source>
</evidence>
<reference evidence="3" key="1">
    <citation type="submission" date="2017-09" db="EMBL/GenBank/DDBJ databases">
        <title>Depth-based differentiation of microbial function through sediment-hosted aquifers and enrichment of novel symbionts in the deep terrestrial subsurface.</title>
        <authorList>
            <person name="Probst A.J."/>
            <person name="Ladd B."/>
            <person name="Jarett J.K."/>
            <person name="Geller-Mcgrath D.E."/>
            <person name="Sieber C.M.K."/>
            <person name="Emerson J.B."/>
            <person name="Anantharaman K."/>
            <person name="Thomas B.C."/>
            <person name="Malmstrom R."/>
            <person name="Stieglmeier M."/>
            <person name="Klingl A."/>
            <person name="Woyke T."/>
            <person name="Ryan C.M."/>
            <person name="Banfield J.F."/>
        </authorList>
    </citation>
    <scope>NUCLEOTIDE SEQUENCE [LARGE SCALE GENOMIC DNA]</scope>
</reference>
<dbReference type="InterPro" id="IPR002871">
    <property type="entry name" value="NIF_FeS_clus_asmbl_NifU_N"/>
</dbReference>
<comment type="caution">
    <text evidence="2">The sequence shown here is derived from an EMBL/GenBank/DDBJ whole genome shotgun (WGS) entry which is preliminary data.</text>
</comment>
<dbReference type="Proteomes" id="UP000229531">
    <property type="component" value="Unassembled WGS sequence"/>
</dbReference>
<protein>
    <recommendedName>
        <fullName evidence="1">NIF system FeS cluster assembly NifU N-terminal domain-containing protein</fullName>
    </recommendedName>
</protein>
<evidence type="ECO:0000259" key="1">
    <source>
        <dbReference type="Pfam" id="PF01592"/>
    </source>
</evidence>
<feature type="non-terminal residue" evidence="2">
    <location>
        <position position="1"/>
    </location>
</feature>